<feature type="region of interest" description="Disordered" evidence="13">
    <location>
        <begin position="1"/>
        <end position="71"/>
    </location>
</feature>
<evidence type="ECO:0000256" key="4">
    <source>
        <dbReference type="ARBA" id="ARBA00022499"/>
    </source>
</evidence>
<keyword evidence="6" id="KW-0805">Transcription regulation</keyword>
<protein>
    <recommendedName>
        <fullName evidence="11">YLP motif-containing protein 1</fullName>
    </recommendedName>
    <alternativeName>
        <fullName evidence="12">Nuclear protein ZAP3</fullName>
    </alternativeName>
</protein>
<dbReference type="Ensembl" id="ENSCCRT00015042032.1">
    <property type="protein sequence ID" value="ENSCCRP00015040645.1"/>
    <property type="gene ID" value="ENSCCRG00015016880.1"/>
</dbReference>
<reference evidence="15" key="1">
    <citation type="submission" date="2025-08" db="UniProtKB">
        <authorList>
            <consortium name="Ensembl"/>
        </authorList>
    </citation>
    <scope>IDENTIFICATION</scope>
</reference>
<comment type="subcellular location">
    <subcellularLocation>
        <location evidence="1">Nucleus speckle</location>
    </subcellularLocation>
</comment>
<sequence>WYQQHRQNLQKLKNEKAKQNQNSSNGSNAPAPPPPVEPPKSTPPPPPPKEEPPPPPPPEESKPSGITDTGDPAEAARLQQLQAAAAHWQHVQHQRASIQYQALMQEHAQLQHVLQQYQQVIQQPAHLQTMPFEMQLQHYEMQQQRFAPLYQEWDRHFNLWLEQFQTYPHKDQLHDYEAQWRQWQEQMNSTSAHLQERVASLRAMQHQYGTAPSYGGPPPQVPPPSGPRPPPPTSLPPSAPVAPPRVERKPETKNAEDILKPPGRSARPDRIVVIMRGLPGSGKSHVAKLIRDKEVECSGAPPRVLGLDDYFMSEVEKVEKDPDSGKRFKSKVLEYEYEPEMEETYRSSMLKTFKKTLDDGFFPFIILDAINDKVKYFDQFWSAAKTKGFEVYLAEITTDHQTCAKRNIHGRTLKDITKLASGWESAPPHMVRLDIRSLLQDAAIEDVEMEDFNPEEEPKSEVKQEDDDETDLVGPLFSCMLLSSDN</sequence>
<comment type="function">
    <text evidence="9">Plays a role in the reduction of telomerase activity during differentiation of embryonic stem cells by binding to the core promoter of TERT and controlling its down-regulation.</text>
</comment>
<evidence type="ECO:0000256" key="13">
    <source>
        <dbReference type="SAM" id="MobiDB-lite"/>
    </source>
</evidence>
<dbReference type="InterPro" id="IPR026314">
    <property type="entry name" value="YLP_motif_con_p1"/>
</dbReference>
<keyword evidence="4" id="KW-1017">Isopeptide bond</keyword>
<feature type="compositionally biased region" description="Basic and acidic residues" evidence="13">
    <location>
        <begin position="245"/>
        <end position="259"/>
    </location>
</feature>
<feature type="region of interest" description="Disordered" evidence="13">
    <location>
        <begin position="208"/>
        <end position="266"/>
    </location>
</feature>
<feature type="region of interest" description="Disordered" evidence="13">
    <location>
        <begin position="450"/>
        <end position="472"/>
    </location>
</feature>
<comment type="subunit">
    <text evidence="10">Interacts with PPP1CA and NCOA5. Forms a complex with ILF2, ILF3, KHDRBS1, RBMX, NCOA5 and PPP1CA.</text>
</comment>
<evidence type="ECO:0000256" key="10">
    <source>
        <dbReference type="ARBA" id="ARBA00065932"/>
    </source>
</evidence>
<evidence type="ECO:0000256" key="12">
    <source>
        <dbReference type="ARBA" id="ARBA00083294"/>
    </source>
</evidence>
<evidence type="ECO:0000256" key="3">
    <source>
        <dbReference type="ARBA" id="ARBA00022491"/>
    </source>
</evidence>
<evidence type="ECO:0000256" key="1">
    <source>
        <dbReference type="ARBA" id="ARBA00004324"/>
    </source>
</evidence>
<dbReference type="AlphaFoldDB" id="A0A8C1UQS9"/>
<keyword evidence="3" id="KW-0678">Repressor</keyword>
<dbReference type="GO" id="GO:0016607">
    <property type="term" value="C:nuclear speck"/>
    <property type="evidence" value="ECO:0007669"/>
    <property type="project" value="UniProtKB-SubCell"/>
</dbReference>
<evidence type="ECO:0000313" key="16">
    <source>
        <dbReference type="Proteomes" id="UP000694700"/>
    </source>
</evidence>
<keyword evidence="8" id="KW-0539">Nucleus</keyword>
<dbReference type="GO" id="GO:0032204">
    <property type="term" value="P:regulation of telomere maintenance"/>
    <property type="evidence" value="ECO:0007669"/>
    <property type="project" value="TreeGrafter"/>
</dbReference>
<evidence type="ECO:0000256" key="7">
    <source>
        <dbReference type="ARBA" id="ARBA00023163"/>
    </source>
</evidence>
<evidence type="ECO:0000256" key="5">
    <source>
        <dbReference type="ARBA" id="ARBA00022843"/>
    </source>
</evidence>
<name>A0A8C1UQS9_CYPCA</name>
<dbReference type="PANTHER" id="PTHR13413">
    <property type="entry name" value="YLP MOTIF CONTAINING PROTEIN NUCLEAR PROTEIN ZAP"/>
    <property type="match status" value="1"/>
</dbReference>
<dbReference type="PANTHER" id="PTHR13413:SF0">
    <property type="entry name" value="YLP MOTIF-CONTAINING PROTEIN 1"/>
    <property type="match status" value="1"/>
</dbReference>
<feature type="compositionally biased region" description="Polar residues" evidence="13">
    <location>
        <begin position="19"/>
        <end position="28"/>
    </location>
</feature>
<proteinExistence type="predicted"/>
<evidence type="ECO:0000256" key="8">
    <source>
        <dbReference type="ARBA" id="ARBA00023242"/>
    </source>
</evidence>
<evidence type="ECO:0000256" key="2">
    <source>
        <dbReference type="ARBA" id="ARBA00022481"/>
    </source>
</evidence>
<feature type="compositionally biased region" description="Pro residues" evidence="13">
    <location>
        <begin position="215"/>
        <end position="243"/>
    </location>
</feature>
<evidence type="ECO:0000256" key="11">
    <source>
        <dbReference type="ARBA" id="ARBA00068971"/>
    </source>
</evidence>
<dbReference type="Gene3D" id="3.40.50.300">
    <property type="entry name" value="P-loop containing nucleotide triphosphate hydrolases"/>
    <property type="match status" value="1"/>
</dbReference>
<keyword evidence="2" id="KW-0488">Methylation</keyword>
<evidence type="ECO:0000313" key="15">
    <source>
        <dbReference type="Ensembl" id="ENSCCRP00015040645.1"/>
    </source>
</evidence>
<keyword evidence="7" id="KW-0804">Transcription</keyword>
<dbReference type="InterPro" id="IPR027417">
    <property type="entry name" value="P-loop_NTPase"/>
</dbReference>
<feature type="compositionally biased region" description="Pro residues" evidence="13">
    <location>
        <begin position="30"/>
        <end position="58"/>
    </location>
</feature>
<dbReference type="SUPFAM" id="SSF52540">
    <property type="entry name" value="P-loop containing nucleoside triphosphate hydrolases"/>
    <property type="match status" value="1"/>
</dbReference>
<evidence type="ECO:0000256" key="6">
    <source>
        <dbReference type="ARBA" id="ARBA00023015"/>
    </source>
</evidence>
<keyword evidence="5" id="KW-0832">Ubl conjugation</keyword>
<dbReference type="InterPro" id="IPR058903">
    <property type="entry name" value="Spectrin_YLPM1-like"/>
</dbReference>
<feature type="domain" description="YLPM1-like spectrin repeat" evidence="14">
    <location>
        <begin position="93"/>
        <end position="210"/>
    </location>
</feature>
<dbReference type="Pfam" id="PF26583">
    <property type="entry name" value="Spectrin_YLPM1"/>
    <property type="match status" value="1"/>
</dbReference>
<feature type="compositionally biased region" description="Polar residues" evidence="13">
    <location>
        <begin position="1"/>
        <end position="11"/>
    </location>
</feature>
<organism evidence="15 16">
    <name type="scientific">Cyprinus carpio</name>
    <name type="common">Common carp</name>
    <dbReference type="NCBI Taxonomy" id="7962"/>
    <lineage>
        <taxon>Eukaryota</taxon>
        <taxon>Metazoa</taxon>
        <taxon>Chordata</taxon>
        <taxon>Craniata</taxon>
        <taxon>Vertebrata</taxon>
        <taxon>Euteleostomi</taxon>
        <taxon>Actinopterygii</taxon>
        <taxon>Neopterygii</taxon>
        <taxon>Teleostei</taxon>
        <taxon>Ostariophysi</taxon>
        <taxon>Cypriniformes</taxon>
        <taxon>Cyprinidae</taxon>
        <taxon>Cyprininae</taxon>
        <taxon>Cyprinus</taxon>
    </lineage>
</organism>
<dbReference type="FunFam" id="3.40.50.300:FF:000399">
    <property type="entry name" value="YLP motif containing 1"/>
    <property type="match status" value="1"/>
</dbReference>
<accession>A0A8C1UQS9</accession>
<evidence type="ECO:0000259" key="14">
    <source>
        <dbReference type="Pfam" id="PF26583"/>
    </source>
</evidence>
<dbReference type="Pfam" id="PF13671">
    <property type="entry name" value="AAA_33"/>
    <property type="match status" value="1"/>
</dbReference>
<dbReference type="Proteomes" id="UP000694700">
    <property type="component" value="Unplaced"/>
</dbReference>
<evidence type="ECO:0000256" key="9">
    <source>
        <dbReference type="ARBA" id="ARBA00058677"/>
    </source>
</evidence>